<evidence type="ECO:0000256" key="5">
    <source>
        <dbReference type="ARBA" id="ARBA00022617"/>
    </source>
</evidence>
<dbReference type="SUPFAM" id="SSF81342">
    <property type="entry name" value="Transmembrane di-heme cytochromes"/>
    <property type="match status" value="1"/>
</dbReference>
<evidence type="ECO:0000256" key="4">
    <source>
        <dbReference type="ARBA" id="ARBA00022475"/>
    </source>
</evidence>
<keyword evidence="7" id="KW-0479">Metal-binding</keyword>
<dbReference type="RefSeq" id="WP_125999156.1">
    <property type="nucleotide sequence ID" value="NZ_QRAL01000020.1"/>
</dbReference>
<accession>A0A430BRM8</accession>
<evidence type="ECO:0000256" key="11">
    <source>
        <dbReference type="ARBA" id="ARBA00023136"/>
    </source>
</evidence>
<evidence type="ECO:0000313" key="15">
    <source>
        <dbReference type="EMBL" id="RSU55327.1"/>
    </source>
</evidence>
<feature type="domain" description="Cytochrome b561 bacterial/Ni-hydrogenase" evidence="14">
    <location>
        <begin position="14"/>
        <end position="59"/>
    </location>
</feature>
<organism evidence="15 16">
    <name type="scientific">Sphingobium yanoikuyae</name>
    <name type="common">Sphingomonas yanoikuyae</name>
    <dbReference type="NCBI Taxonomy" id="13690"/>
    <lineage>
        <taxon>Bacteria</taxon>
        <taxon>Pseudomonadati</taxon>
        <taxon>Pseudomonadota</taxon>
        <taxon>Alphaproteobacteria</taxon>
        <taxon>Sphingomonadales</taxon>
        <taxon>Sphingomonadaceae</taxon>
        <taxon>Sphingobium</taxon>
    </lineage>
</organism>
<keyword evidence="4" id="KW-1003">Cell membrane</keyword>
<dbReference type="GO" id="GO:0005886">
    <property type="term" value="C:plasma membrane"/>
    <property type="evidence" value="ECO:0007669"/>
    <property type="project" value="UniProtKB-SubCell"/>
</dbReference>
<dbReference type="InterPro" id="IPR016174">
    <property type="entry name" value="Di-haem_cyt_TM"/>
</dbReference>
<dbReference type="GO" id="GO:0020037">
    <property type="term" value="F:heme binding"/>
    <property type="evidence" value="ECO:0007669"/>
    <property type="project" value="TreeGrafter"/>
</dbReference>
<evidence type="ECO:0000256" key="12">
    <source>
        <dbReference type="ARBA" id="ARBA00037975"/>
    </source>
</evidence>
<dbReference type="EMBL" id="QRAL01000020">
    <property type="protein sequence ID" value="RSU55327.1"/>
    <property type="molecule type" value="Genomic_DNA"/>
</dbReference>
<dbReference type="PANTHER" id="PTHR30529:SF1">
    <property type="entry name" value="CYTOCHROME B561 HOMOLOG 2"/>
    <property type="match status" value="1"/>
</dbReference>
<evidence type="ECO:0000256" key="8">
    <source>
        <dbReference type="ARBA" id="ARBA00022982"/>
    </source>
</evidence>
<gene>
    <name evidence="15" type="ORF">DAH51_17460</name>
</gene>
<comment type="cofactor">
    <cofactor evidence="1">
        <name>heme b</name>
        <dbReference type="ChEBI" id="CHEBI:60344"/>
    </cofactor>
</comment>
<dbReference type="Pfam" id="PF01292">
    <property type="entry name" value="Ni_hydr_CYTB"/>
    <property type="match status" value="1"/>
</dbReference>
<comment type="subcellular location">
    <subcellularLocation>
        <location evidence="2">Cell membrane</location>
        <topology evidence="2">Multi-pass membrane protein</topology>
    </subcellularLocation>
</comment>
<comment type="similarity">
    <text evidence="12">Belongs to the cytochrome b561 family.</text>
</comment>
<dbReference type="GO" id="GO:0009055">
    <property type="term" value="F:electron transfer activity"/>
    <property type="evidence" value="ECO:0007669"/>
    <property type="project" value="InterPro"/>
</dbReference>
<dbReference type="InterPro" id="IPR052168">
    <property type="entry name" value="Cytochrome_b561_oxidase"/>
</dbReference>
<keyword evidence="3" id="KW-0813">Transport</keyword>
<comment type="caution">
    <text evidence="15">The sequence shown here is derived from an EMBL/GenBank/DDBJ whole genome shotgun (WGS) entry which is preliminary data.</text>
</comment>
<dbReference type="GO" id="GO:0046872">
    <property type="term" value="F:metal ion binding"/>
    <property type="evidence" value="ECO:0007669"/>
    <property type="project" value="UniProtKB-KW"/>
</dbReference>
<evidence type="ECO:0000256" key="7">
    <source>
        <dbReference type="ARBA" id="ARBA00022723"/>
    </source>
</evidence>
<name>A0A430BRM8_SPHYA</name>
<evidence type="ECO:0000256" key="3">
    <source>
        <dbReference type="ARBA" id="ARBA00022448"/>
    </source>
</evidence>
<evidence type="ECO:0000313" key="16">
    <source>
        <dbReference type="Proteomes" id="UP000287401"/>
    </source>
</evidence>
<evidence type="ECO:0000259" key="14">
    <source>
        <dbReference type="Pfam" id="PF01292"/>
    </source>
</evidence>
<keyword evidence="8" id="KW-0249">Electron transport</keyword>
<keyword evidence="11 13" id="KW-0472">Membrane</keyword>
<dbReference type="GO" id="GO:0022904">
    <property type="term" value="P:respiratory electron transport chain"/>
    <property type="evidence" value="ECO:0007669"/>
    <property type="project" value="InterPro"/>
</dbReference>
<dbReference type="PANTHER" id="PTHR30529">
    <property type="entry name" value="CYTOCHROME B561"/>
    <property type="match status" value="1"/>
</dbReference>
<keyword evidence="10" id="KW-0408">Iron</keyword>
<dbReference type="Proteomes" id="UP000287401">
    <property type="component" value="Unassembled WGS sequence"/>
</dbReference>
<keyword evidence="9 13" id="KW-1133">Transmembrane helix</keyword>
<proteinExistence type="inferred from homology"/>
<evidence type="ECO:0000256" key="13">
    <source>
        <dbReference type="SAM" id="Phobius"/>
    </source>
</evidence>
<feature type="transmembrane region" description="Helical" evidence="13">
    <location>
        <begin position="23"/>
        <end position="43"/>
    </location>
</feature>
<dbReference type="InterPro" id="IPR011577">
    <property type="entry name" value="Cyt_b561_bac/Ni-Hgenase"/>
</dbReference>
<protein>
    <recommendedName>
        <fullName evidence="14">Cytochrome b561 bacterial/Ni-hydrogenase domain-containing protein</fullName>
    </recommendedName>
</protein>
<keyword evidence="5" id="KW-0349">Heme</keyword>
<keyword evidence="6 13" id="KW-0812">Transmembrane</keyword>
<dbReference type="AlphaFoldDB" id="A0A430BRM8"/>
<sequence>MLAQICPRRLVDKQPVENLLQHLHAYVAWALIAIVIGHAAAALRHHFIKRDAVLWRMLPIGRSPRDNA</sequence>
<evidence type="ECO:0000256" key="6">
    <source>
        <dbReference type="ARBA" id="ARBA00022692"/>
    </source>
</evidence>
<evidence type="ECO:0000256" key="2">
    <source>
        <dbReference type="ARBA" id="ARBA00004651"/>
    </source>
</evidence>
<reference evidence="15 16" key="1">
    <citation type="submission" date="2018-07" db="EMBL/GenBank/DDBJ databases">
        <title>Genomic and Epidemiologic Investigation of an Indolent Hospital Outbreak.</title>
        <authorList>
            <person name="Johnson R.C."/>
            <person name="Deming C."/>
            <person name="Conlan S."/>
            <person name="Zellmer C.J."/>
            <person name="Michelin A.V."/>
            <person name="Lee-Lin S."/>
            <person name="Thomas P.J."/>
            <person name="Park M."/>
            <person name="Weingarten R.A."/>
            <person name="Less J."/>
            <person name="Dekker J.P."/>
            <person name="Frank K.M."/>
            <person name="Musser K.A."/>
            <person name="Mcquiston J.R."/>
            <person name="Henderson D.K."/>
            <person name="Lau A.F."/>
            <person name="Palmore T.N."/>
            <person name="Segre J.A."/>
        </authorList>
    </citation>
    <scope>NUCLEOTIDE SEQUENCE [LARGE SCALE GENOMIC DNA]</scope>
    <source>
        <strain evidence="15 16">SK-NIH.Env6_1116</strain>
    </source>
</reference>
<evidence type="ECO:0000256" key="1">
    <source>
        <dbReference type="ARBA" id="ARBA00001970"/>
    </source>
</evidence>
<evidence type="ECO:0000256" key="9">
    <source>
        <dbReference type="ARBA" id="ARBA00022989"/>
    </source>
</evidence>
<evidence type="ECO:0000256" key="10">
    <source>
        <dbReference type="ARBA" id="ARBA00023004"/>
    </source>
</evidence>